<dbReference type="AlphaFoldDB" id="A0A1Y4SL43"/>
<dbReference type="RefSeq" id="WP_087297733.1">
    <property type="nucleotide sequence ID" value="NZ_NFLJ01000077.1"/>
</dbReference>
<name>A0A1Y4SL43_9FIRM</name>
<feature type="domain" description="ORC1/DEAH AAA+ ATPase" evidence="1">
    <location>
        <begin position="41"/>
        <end position="169"/>
    </location>
</feature>
<dbReference type="SUPFAM" id="SSF52540">
    <property type="entry name" value="P-loop containing nucleoside triphosphate hydrolases"/>
    <property type="match status" value="1"/>
</dbReference>
<proteinExistence type="predicted"/>
<accession>A0A1Y4SL43</accession>
<dbReference type="PANTHER" id="PTHR35894:SF1">
    <property type="entry name" value="PHOSPHORIBULOKINASE _ URIDINE KINASE FAMILY"/>
    <property type="match status" value="1"/>
</dbReference>
<sequence>MNYTSRYGLEFNPFIKNSKDVLVETNDYKELIFRLNYLVQTKGFGVLTGGPGRGKTTMIRHWVKSLNQSAYKVIYIPMSTLTVMEFYRQLAEALGLEAYHRKSDNFKAIQKAIERYTIEKRMTLIIILDEANYLRNGILNDLKILFNFEMDSSDQAVVLLAGLPQLNNTFNLAIHEPLKQRIVMNYHIENLNKEESRKYIQEKLKGAGCHQQVFEASAIEAIINVSNGVPRLINQLCNKSLLAGNNRNQNIIDTDTVMMAFNDNELG</sequence>
<comment type="caution">
    <text evidence="2">The sequence shown here is derived from an EMBL/GenBank/DDBJ whole genome shotgun (WGS) entry which is preliminary data.</text>
</comment>
<dbReference type="OrthoDB" id="9815896at2"/>
<dbReference type="InterPro" id="IPR027417">
    <property type="entry name" value="P-loop_NTPase"/>
</dbReference>
<dbReference type="Gene3D" id="3.40.50.300">
    <property type="entry name" value="P-loop containing nucleotide triphosphate hydrolases"/>
    <property type="match status" value="1"/>
</dbReference>
<dbReference type="GO" id="GO:0016887">
    <property type="term" value="F:ATP hydrolysis activity"/>
    <property type="evidence" value="ECO:0007669"/>
    <property type="project" value="InterPro"/>
</dbReference>
<gene>
    <name evidence="2" type="ORF">B5E75_14070</name>
</gene>
<dbReference type="Pfam" id="PF13401">
    <property type="entry name" value="AAA_22"/>
    <property type="match status" value="1"/>
</dbReference>
<dbReference type="InterPro" id="IPR049945">
    <property type="entry name" value="AAA_22"/>
</dbReference>
<dbReference type="InterPro" id="IPR052026">
    <property type="entry name" value="ExeA_AAA_ATPase_DNA-bind"/>
</dbReference>
<dbReference type="EMBL" id="NFLJ01000077">
    <property type="protein sequence ID" value="OUQ29721.1"/>
    <property type="molecule type" value="Genomic_DNA"/>
</dbReference>
<protein>
    <recommendedName>
        <fullName evidence="1">ORC1/DEAH AAA+ ATPase domain-containing protein</fullName>
    </recommendedName>
</protein>
<keyword evidence="3" id="KW-1185">Reference proteome</keyword>
<dbReference type="PANTHER" id="PTHR35894">
    <property type="entry name" value="GENERAL SECRETION PATHWAY PROTEIN A-RELATED"/>
    <property type="match status" value="1"/>
</dbReference>
<reference evidence="2 3" key="1">
    <citation type="journal article" date="2018" name="BMC Genomics">
        <title>Whole genome sequencing and function prediction of 133 gut anaerobes isolated from chicken caecum in pure cultures.</title>
        <authorList>
            <person name="Medvecky M."/>
            <person name="Cejkova D."/>
            <person name="Polansky O."/>
            <person name="Karasova D."/>
            <person name="Kubasova T."/>
            <person name="Cizek A."/>
            <person name="Rychlik I."/>
        </authorList>
    </citation>
    <scope>NUCLEOTIDE SEQUENCE [LARGE SCALE GENOMIC DNA]</scope>
    <source>
        <strain evidence="2 3">An13</strain>
    </source>
</reference>
<dbReference type="Proteomes" id="UP000195305">
    <property type="component" value="Unassembled WGS sequence"/>
</dbReference>
<evidence type="ECO:0000313" key="3">
    <source>
        <dbReference type="Proteomes" id="UP000195305"/>
    </source>
</evidence>
<evidence type="ECO:0000259" key="1">
    <source>
        <dbReference type="Pfam" id="PF13401"/>
    </source>
</evidence>
<evidence type="ECO:0000313" key="2">
    <source>
        <dbReference type="EMBL" id="OUQ29721.1"/>
    </source>
</evidence>
<organism evidence="2 3">
    <name type="scientific">Massilimicrobiota timonensis</name>
    <dbReference type="NCBI Taxonomy" id="1776392"/>
    <lineage>
        <taxon>Bacteria</taxon>
        <taxon>Bacillati</taxon>
        <taxon>Bacillota</taxon>
        <taxon>Erysipelotrichia</taxon>
        <taxon>Erysipelotrichales</taxon>
        <taxon>Erysipelotrichaceae</taxon>
        <taxon>Massilimicrobiota</taxon>
    </lineage>
</organism>